<dbReference type="GeneID" id="25144274"/>
<dbReference type="Proteomes" id="UP000019024">
    <property type="component" value="Chromosome"/>
</dbReference>
<sequence length="321" mass="37025">MPVSFSQWMRESVDHLRSDDGPLPKRVVRSLYFVYVSMLLETATRTQIGTNVYDREWDLLIILDACRVDAIEAVAPEYEFIETVDSIRSVGSTSFEWMPLTFTSEYADEIAKTTYITGNPYTEAVFEHKDHPPVRDAIPFGPTEYDAVDPDDFAHLEELWKYEQDADFNRKPPRFTTDRAISSARTRDSEKLIVHYMYPHNPFPLAEEGLQKPFDKLKSGAVSRETVWDLYLENLRYVLDDVELLLENVDKDRVAITADHGEAFGEYGFYKHIIGCPLPCVRRVPWIRTSATDTESYQPEQEELPSQTVSVEDRLEGLGYL</sequence>
<proteinExistence type="predicted"/>
<accession>W0JIW3</accession>
<dbReference type="EMBL" id="CP007055">
    <property type="protein sequence ID" value="AHF98670.1"/>
    <property type="molecule type" value="Genomic_DNA"/>
</dbReference>
<protein>
    <recommendedName>
        <fullName evidence="3">Sulfatase N-terminal domain-containing protein</fullName>
    </recommendedName>
</protein>
<dbReference type="STRING" id="797299.HALLA_07205"/>
<dbReference type="RefSeq" id="WP_049951878.1">
    <property type="nucleotide sequence ID" value="NZ_CP007055.1"/>
</dbReference>
<dbReference type="PATRIC" id="fig|797299.3.peg.482"/>
<dbReference type="OrthoDB" id="100846at2157"/>
<dbReference type="AlphaFoldDB" id="W0JIW3"/>
<evidence type="ECO:0000313" key="1">
    <source>
        <dbReference type="EMBL" id="AHF98670.1"/>
    </source>
</evidence>
<dbReference type="Gene3D" id="3.40.720.10">
    <property type="entry name" value="Alkaline Phosphatase, subunit A"/>
    <property type="match status" value="1"/>
</dbReference>
<evidence type="ECO:0000313" key="2">
    <source>
        <dbReference type="Proteomes" id="UP000019024"/>
    </source>
</evidence>
<dbReference type="HOGENOM" id="CLU_069530_0_0_2"/>
<dbReference type="eggNOG" id="arCOG04525">
    <property type="taxonomic scope" value="Archaea"/>
</dbReference>
<keyword evidence="2" id="KW-1185">Reference proteome</keyword>
<gene>
    <name evidence="1" type="ORF">HALLA_07205</name>
</gene>
<dbReference type="SUPFAM" id="SSF53649">
    <property type="entry name" value="Alkaline phosphatase-like"/>
    <property type="match status" value="1"/>
</dbReference>
<organism evidence="1 2">
    <name type="scientific">Halostagnicola larsenii XH-48</name>
    <dbReference type="NCBI Taxonomy" id="797299"/>
    <lineage>
        <taxon>Archaea</taxon>
        <taxon>Methanobacteriati</taxon>
        <taxon>Methanobacteriota</taxon>
        <taxon>Stenosarchaea group</taxon>
        <taxon>Halobacteria</taxon>
        <taxon>Halobacteriales</taxon>
        <taxon>Natrialbaceae</taxon>
        <taxon>Halostagnicola</taxon>
    </lineage>
</organism>
<reference evidence="1 2" key="1">
    <citation type="submission" date="2014-01" db="EMBL/GenBank/DDBJ databases">
        <authorList>
            <consortium name="DOE Joint Genome Institute"/>
            <person name="Anderson I."/>
            <person name="Huntemann M."/>
            <person name="Han J."/>
            <person name="Chen A."/>
            <person name="Kyrpides N."/>
            <person name="Mavromatis K."/>
            <person name="Markowitz V."/>
            <person name="Palaniappan K."/>
            <person name="Ivanova N."/>
            <person name="Schaumberg A."/>
            <person name="Pati A."/>
            <person name="Liolios K."/>
            <person name="Nordberg H.P."/>
            <person name="Cantor M.N."/>
            <person name="Hua S.X."/>
            <person name="Woyke T."/>
        </authorList>
    </citation>
    <scope>NUCLEOTIDE SEQUENCE [LARGE SCALE GENOMIC DNA]</scope>
    <source>
        <strain evidence="1 2">XH-48</strain>
    </source>
</reference>
<name>W0JIW3_9EURY</name>
<dbReference type="InterPro" id="IPR017850">
    <property type="entry name" value="Alkaline_phosphatase_core_sf"/>
</dbReference>
<evidence type="ECO:0008006" key="3">
    <source>
        <dbReference type="Google" id="ProtNLM"/>
    </source>
</evidence>
<dbReference type="KEGG" id="hlr:HALLA_07205"/>